<accession>G2YL52</accession>
<proteinExistence type="predicted"/>
<organism evidence="1 2">
    <name type="scientific">Botryotinia fuckeliana (strain T4)</name>
    <name type="common">Noble rot fungus</name>
    <name type="synonym">Botrytis cinerea</name>
    <dbReference type="NCBI Taxonomy" id="999810"/>
    <lineage>
        <taxon>Eukaryota</taxon>
        <taxon>Fungi</taxon>
        <taxon>Dikarya</taxon>
        <taxon>Ascomycota</taxon>
        <taxon>Pezizomycotina</taxon>
        <taxon>Leotiomycetes</taxon>
        <taxon>Helotiales</taxon>
        <taxon>Sclerotiniaceae</taxon>
        <taxon>Botrytis</taxon>
    </lineage>
</organism>
<protein>
    <submittedName>
        <fullName evidence="1">Uncharacterized protein</fullName>
    </submittedName>
</protein>
<dbReference type="InParanoid" id="G2YL52"/>
<dbReference type="Proteomes" id="UP000008177">
    <property type="component" value="Unplaced contigs"/>
</dbReference>
<gene>
    <name evidence="1" type="ORF">BofuT4_uP078650.1</name>
</gene>
<dbReference type="AlphaFoldDB" id="G2YL52"/>
<name>G2YL52_BOTF4</name>
<evidence type="ECO:0000313" key="1">
    <source>
        <dbReference type="EMBL" id="CCD52350.1"/>
    </source>
</evidence>
<evidence type="ECO:0000313" key="2">
    <source>
        <dbReference type="Proteomes" id="UP000008177"/>
    </source>
</evidence>
<dbReference type="HOGENOM" id="CLU_2573628_0_0_1"/>
<reference evidence="2" key="1">
    <citation type="journal article" date="2011" name="PLoS Genet.">
        <title>Genomic analysis of the necrotrophic fungal pathogens Sclerotinia sclerotiorum and Botrytis cinerea.</title>
        <authorList>
            <person name="Amselem J."/>
            <person name="Cuomo C.A."/>
            <person name="van Kan J.A."/>
            <person name="Viaud M."/>
            <person name="Benito E.P."/>
            <person name="Couloux A."/>
            <person name="Coutinho P.M."/>
            <person name="de Vries R.P."/>
            <person name="Dyer P.S."/>
            <person name="Fillinger S."/>
            <person name="Fournier E."/>
            <person name="Gout L."/>
            <person name="Hahn M."/>
            <person name="Kohn L."/>
            <person name="Lapalu N."/>
            <person name="Plummer K.M."/>
            <person name="Pradier J.M."/>
            <person name="Quevillon E."/>
            <person name="Sharon A."/>
            <person name="Simon A."/>
            <person name="ten Have A."/>
            <person name="Tudzynski B."/>
            <person name="Tudzynski P."/>
            <person name="Wincker P."/>
            <person name="Andrew M."/>
            <person name="Anthouard V."/>
            <person name="Beever R.E."/>
            <person name="Beffa R."/>
            <person name="Benoit I."/>
            <person name="Bouzid O."/>
            <person name="Brault B."/>
            <person name="Chen Z."/>
            <person name="Choquer M."/>
            <person name="Collemare J."/>
            <person name="Cotton P."/>
            <person name="Danchin E.G."/>
            <person name="Da Silva C."/>
            <person name="Gautier A."/>
            <person name="Giraud C."/>
            <person name="Giraud T."/>
            <person name="Gonzalez C."/>
            <person name="Grossetete S."/>
            <person name="Guldener U."/>
            <person name="Henrissat B."/>
            <person name="Howlett B.J."/>
            <person name="Kodira C."/>
            <person name="Kretschmer M."/>
            <person name="Lappartient A."/>
            <person name="Leroch M."/>
            <person name="Levis C."/>
            <person name="Mauceli E."/>
            <person name="Neuveglise C."/>
            <person name="Oeser B."/>
            <person name="Pearson M."/>
            <person name="Poulain J."/>
            <person name="Poussereau N."/>
            <person name="Quesneville H."/>
            <person name="Rascle C."/>
            <person name="Schumacher J."/>
            <person name="Segurens B."/>
            <person name="Sexton A."/>
            <person name="Silva E."/>
            <person name="Sirven C."/>
            <person name="Soanes D.M."/>
            <person name="Talbot N.J."/>
            <person name="Templeton M."/>
            <person name="Yandava C."/>
            <person name="Yarden O."/>
            <person name="Zeng Q."/>
            <person name="Rollins J.A."/>
            <person name="Lebrun M.H."/>
            <person name="Dickman M."/>
        </authorList>
    </citation>
    <scope>NUCLEOTIDE SEQUENCE [LARGE SCALE GENOMIC DNA]</scope>
    <source>
        <strain evidence="2">T4</strain>
    </source>
</reference>
<sequence>MYSKKVKGPETILGVYCFCERETSLTLIVSEDIPIQGLETCCRYSQLEVEVEATREYLVALSDEINDNEELLINSEDDFLD</sequence>
<dbReference type="EMBL" id="FQ790342">
    <property type="protein sequence ID" value="CCD52350.1"/>
    <property type="molecule type" value="Genomic_DNA"/>
</dbReference>